<gene>
    <name evidence="5" type="ORF">NBR_LOCUS11307</name>
</gene>
<dbReference type="SMART" id="SM00472">
    <property type="entry name" value="MIR"/>
    <property type="match status" value="3"/>
</dbReference>
<dbReference type="InterPro" id="IPR016093">
    <property type="entry name" value="MIR_motif"/>
</dbReference>
<dbReference type="PANTHER" id="PTHR46809">
    <property type="entry name" value="STROMAL CELL-DERIVED FACTOR 2-LIKE PROTEIN"/>
    <property type="match status" value="1"/>
</dbReference>
<dbReference type="Proteomes" id="UP000271162">
    <property type="component" value="Unassembled WGS sequence"/>
</dbReference>
<dbReference type="EMBL" id="UYSL01020499">
    <property type="protein sequence ID" value="VDL74896.1"/>
    <property type="molecule type" value="Genomic_DNA"/>
</dbReference>
<dbReference type="OMA" id="KPQHGTR"/>
<evidence type="ECO:0000256" key="3">
    <source>
        <dbReference type="SAM" id="SignalP"/>
    </source>
</evidence>
<evidence type="ECO:0000313" key="5">
    <source>
        <dbReference type="EMBL" id="VDL74896.1"/>
    </source>
</evidence>
<evidence type="ECO:0000256" key="2">
    <source>
        <dbReference type="ARBA" id="ARBA00022737"/>
    </source>
</evidence>
<dbReference type="SUPFAM" id="SSF82109">
    <property type="entry name" value="MIR domain"/>
    <property type="match status" value="1"/>
</dbReference>
<protein>
    <submittedName>
        <fullName evidence="7">MIR domain-containing protein</fullName>
    </submittedName>
</protein>
<organism evidence="7">
    <name type="scientific">Nippostrongylus brasiliensis</name>
    <name type="common">Rat hookworm</name>
    <dbReference type="NCBI Taxonomy" id="27835"/>
    <lineage>
        <taxon>Eukaryota</taxon>
        <taxon>Metazoa</taxon>
        <taxon>Ecdysozoa</taxon>
        <taxon>Nematoda</taxon>
        <taxon>Chromadorea</taxon>
        <taxon>Rhabditida</taxon>
        <taxon>Rhabditina</taxon>
        <taxon>Rhabditomorpha</taxon>
        <taxon>Strongyloidea</taxon>
        <taxon>Heligmosomidae</taxon>
        <taxon>Nippostrongylus</taxon>
    </lineage>
</organism>
<feature type="domain" description="MIR" evidence="4">
    <location>
        <begin position="84"/>
        <end position="141"/>
    </location>
</feature>
<dbReference type="Gene3D" id="2.80.10.50">
    <property type="match status" value="1"/>
</dbReference>
<dbReference type="AlphaFoldDB" id="A0A0N4Y5L9"/>
<evidence type="ECO:0000256" key="1">
    <source>
        <dbReference type="ARBA" id="ARBA00022729"/>
    </source>
</evidence>
<feature type="chain" id="PRO_5043125218" evidence="3">
    <location>
        <begin position="19"/>
        <end position="205"/>
    </location>
</feature>
<accession>A0A0N4Y5L9</accession>
<dbReference type="PANTHER" id="PTHR46809:SF2">
    <property type="entry name" value="GH21273P"/>
    <property type="match status" value="1"/>
</dbReference>
<dbReference type="InterPro" id="IPR036300">
    <property type="entry name" value="MIR_dom_sf"/>
</dbReference>
<evidence type="ECO:0000259" key="4">
    <source>
        <dbReference type="PROSITE" id="PS50919"/>
    </source>
</evidence>
<evidence type="ECO:0000313" key="7">
    <source>
        <dbReference type="WBParaSite" id="NBR_0001130601-mRNA-1"/>
    </source>
</evidence>
<evidence type="ECO:0000313" key="6">
    <source>
        <dbReference type="Proteomes" id="UP000271162"/>
    </source>
</evidence>
<reference evidence="5 6" key="2">
    <citation type="submission" date="2018-11" db="EMBL/GenBank/DDBJ databases">
        <authorList>
            <consortium name="Pathogen Informatics"/>
        </authorList>
    </citation>
    <scope>NUCLEOTIDE SEQUENCE [LARGE SCALE GENOMIC DNA]</scope>
</reference>
<keyword evidence="6" id="KW-1185">Reference proteome</keyword>
<dbReference type="STRING" id="27835.A0A0N4Y5L9"/>
<dbReference type="WBParaSite" id="NBR_0001130601-mRNA-1">
    <property type="protein sequence ID" value="NBR_0001130601-mRNA-1"/>
    <property type="gene ID" value="NBR_0001130601"/>
</dbReference>
<keyword evidence="2" id="KW-0677">Repeat</keyword>
<reference evidence="7" key="1">
    <citation type="submission" date="2017-02" db="UniProtKB">
        <authorList>
            <consortium name="WormBaseParasite"/>
        </authorList>
    </citation>
    <scope>IDENTIFICATION</scope>
</reference>
<proteinExistence type="predicted"/>
<feature type="signal peptide" evidence="3">
    <location>
        <begin position="1"/>
        <end position="18"/>
    </location>
</feature>
<dbReference type="PROSITE" id="PS50919">
    <property type="entry name" value="MIR"/>
    <property type="match status" value="3"/>
</dbReference>
<name>A0A0N4Y5L9_NIPBR</name>
<dbReference type="Pfam" id="PF02815">
    <property type="entry name" value="MIR"/>
    <property type="match status" value="1"/>
</dbReference>
<sequence length="205" mass="22766">MRWLTVLVAISNVHWSFSYRDVPITCRSVVKLANTNEAGARLHSHDVKYGSGSGQQSVTAVTSSDDVNSHWQIYPAFESNCHRGDPIKCGDKIRLKHLTTGCFLHSHHFQAPLSKSYQEISCFGGPKSQSDTGDNWHIICDGDEWMESDSVKIKHVDTSVFLALSGNEFGRPIHGQKEVVGTDGFTSGGRWKVAEGVFMKENKEL</sequence>
<dbReference type="OrthoDB" id="5588846at2759"/>
<keyword evidence="1 3" id="KW-0732">Signal</keyword>
<feature type="domain" description="MIR" evidence="4">
    <location>
        <begin position="21"/>
        <end position="76"/>
    </location>
</feature>
<feature type="domain" description="MIR" evidence="4">
    <location>
        <begin position="142"/>
        <end position="196"/>
    </location>
</feature>